<comment type="caution">
    <text evidence="2">The sequence shown here is derived from an EMBL/GenBank/DDBJ whole genome shotgun (WGS) entry which is preliminary data.</text>
</comment>
<reference evidence="2 3" key="1">
    <citation type="submission" date="2020-04" db="EMBL/GenBank/DDBJ databases">
        <title>Perkinsus olseni comparative genomics.</title>
        <authorList>
            <person name="Bogema D.R."/>
        </authorList>
    </citation>
    <scope>NUCLEOTIDE SEQUENCE [LARGE SCALE GENOMIC DNA]</scope>
    <source>
        <strain evidence="2">00978-12</strain>
    </source>
</reference>
<sequence>MSTRLILTAAASAIALATQAYAGVMWGFPPLAEIDLCPYTKGPDCYFGLRSTNLSSPMIGLGDKSILSVTIATTLQYGVPPEVFFVICPKTERYDTYQCTDPSLCGGPDHVNLLKSIDSADLRERLRSLHSVGEGLDLSKDRPPYTEREISLMGERGKDAINKAKGVCRSMLELIMKEYQTWDNLCYNFRKISWETNISGESFFDV</sequence>
<organism evidence="2 3">
    <name type="scientific">Perkinsus olseni</name>
    <name type="common">Perkinsus atlanticus</name>
    <dbReference type="NCBI Taxonomy" id="32597"/>
    <lineage>
        <taxon>Eukaryota</taxon>
        <taxon>Sar</taxon>
        <taxon>Alveolata</taxon>
        <taxon>Perkinsozoa</taxon>
        <taxon>Perkinsea</taxon>
        <taxon>Perkinsida</taxon>
        <taxon>Perkinsidae</taxon>
        <taxon>Perkinsus</taxon>
    </lineage>
</organism>
<feature type="chain" id="PRO_5029843486" evidence="1">
    <location>
        <begin position="23"/>
        <end position="206"/>
    </location>
</feature>
<keyword evidence="1" id="KW-0732">Signal</keyword>
<dbReference type="EMBL" id="JABANP010000170">
    <property type="protein sequence ID" value="KAF4687870.1"/>
    <property type="molecule type" value="Genomic_DNA"/>
</dbReference>
<dbReference type="Proteomes" id="UP000541610">
    <property type="component" value="Unassembled WGS sequence"/>
</dbReference>
<evidence type="ECO:0000256" key="1">
    <source>
        <dbReference type="SAM" id="SignalP"/>
    </source>
</evidence>
<proteinExistence type="predicted"/>
<feature type="signal peptide" evidence="1">
    <location>
        <begin position="1"/>
        <end position="22"/>
    </location>
</feature>
<dbReference type="AlphaFoldDB" id="A0A7J6NWB4"/>
<gene>
    <name evidence="2" type="ORF">FOZ60_003430</name>
</gene>
<evidence type="ECO:0000313" key="3">
    <source>
        <dbReference type="Proteomes" id="UP000541610"/>
    </source>
</evidence>
<name>A0A7J6NWB4_PEROL</name>
<protein>
    <submittedName>
        <fullName evidence="2">Uncharacterized protein</fullName>
    </submittedName>
</protein>
<evidence type="ECO:0000313" key="2">
    <source>
        <dbReference type="EMBL" id="KAF4687870.1"/>
    </source>
</evidence>
<accession>A0A7J6NWB4</accession>